<dbReference type="InterPro" id="IPR050266">
    <property type="entry name" value="AB_hydrolase_sf"/>
</dbReference>
<keyword evidence="3" id="KW-1185">Reference proteome</keyword>
<comment type="caution">
    <text evidence="2">The sequence shown here is derived from an EMBL/GenBank/DDBJ whole genome shotgun (WGS) entry which is preliminary data.</text>
</comment>
<protein>
    <submittedName>
        <fullName evidence="2">Alpha/beta hydrolase</fullName>
    </submittedName>
</protein>
<dbReference type="InterPro" id="IPR000073">
    <property type="entry name" value="AB_hydrolase_1"/>
</dbReference>
<dbReference type="InterPro" id="IPR029058">
    <property type="entry name" value="AB_hydrolase_fold"/>
</dbReference>
<dbReference type="Pfam" id="PF00561">
    <property type="entry name" value="Abhydrolase_1"/>
    <property type="match status" value="1"/>
</dbReference>
<evidence type="ECO:0000313" key="2">
    <source>
        <dbReference type="EMBL" id="MDT0379840.1"/>
    </source>
</evidence>
<reference evidence="3" key="1">
    <citation type="submission" date="2023-07" db="EMBL/GenBank/DDBJ databases">
        <title>30 novel species of actinomycetes from the DSMZ collection.</title>
        <authorList>
            <person name="Nouioui I."/>
        </authorList>
    </citation>
    <scope>NUCLEOTIDE SEQUENCE [LARGE SCALE GENOMIC DNA]</scope>
    <source>
        <strain evidence="3">DSM 42041</strain>
    </source>
</reference>
<organism evidence="2 3">
    <name type="scientific">Streptomyces hazeniae</name>
    <dbReference type="NCBI Taxonomy" id="3075538"/>
    <lineage>
        <taxon>Bacteria</taxon>
        <taxon>Bacillati</taxon>
        <taxon>Actinomycetota</taxon>
        <taxon>Actinomycetes</taxon>
        <taxon>Kitasatosporales</taxon>
        <taxon>Streptomycetaceae</taxon>
        <taxon>Streptomyces</taxon>
    </lineage>
</organism>
<keyword evidence="2" id="KW-0378">Hydrolase</keyword>
<dbReference type="PANTHER" id="PTHR43798:SF24">
    <property type="entry name" value="CIS-3-ALKYL-4-ALKYLOXETAN-2-ONE DECARBOXYLASE"/>
    <property type="match status" value="1"/>
</dbReference>
<gene>
    <name evidence="2" type="ORF">RM572_13830</name>
</gene>
<proteinExistence type="predicted"/>
<evidence type="ECO:0000259" key="1">
    <source>
        <dbReference type="Pfam" id="PF00561"/>
    </source>
</evidence>
<feature type="domain" description="AB hydrolase-1" evidence="1">
    <location>
        <begin position="21"/>
        <end position="262"/>
    </location>
</feature>
<dbReference type="Gene3D" id="3.40.50.1820">
    <property type="entry name" value="alpha/beta hydrolase"/>
    <property type="match status" value="1"/>
</dbReference>
<dbReference type="SUPFAM" id="SSF53474">
    <property type="entry name" value="alpha/beta-Hydrolases"/>
    <property type="match status" value="1"/>
</dbReference>
<dbReference type="PANTHER" id="PTHR43798">
    <property type="entry name" value="MONOACYLGLYCEROL LIPASE"/>
    <property type="match status" value="1"/>
</dbReference>
<name>A0ABU2NSX5_9ACTN</name>
<dbReference type="Proteomes" id="UP001183414">
    <property type="component" value="Unassembled WGS sequence"/>
</dbReference>
<sequence length="295" mass="32438">MPQVELSAGPLTYLDTGGDGPVVVLLHGVAMDGSLWRNVVPALREDHRCVLPTLPLGAHRTPMREDADLSVLGVARLVAEFLDALDLRDVTLVLSDWGGAQALVADGRDERIGRLVLTSCEAFDNYPPGLPGRNLHAAARLPGGTAAAFALLRLRAARRLPMTWGWMTRRPVPAEVMDAWFRPLWTSAAIRRDLRRYVLGVPPREELLRWSEELRRFDRPALVLWAAEDRVMPPEHGRRLASILPRCTHEEIPDAYTLLPEDRPDAVAARLRAFLEATGTDAGRADGAGGAAEQP</sequence>
<dbReference type="RefSeq" id="WP_311673632.1">
    <property type="nucleotide sequence ID" value="NZ_JAVREQ010000011.1"/>
</dbReference>
<dbReference type="EMBL" id="JAVREQ010000011">
    <property type="protein sequence ID" value="MDT0379840.1"/>
    <property type="molecule type" value="Genomic_DNA"/>
</dbReference>
<dbReference type="GO" id="GO:0016787">
    <property type="term" value="F:hydrolase activity"/>
    <property type="evidence" value="ECO:0007669"/>
    <property type="project" value="UniProtKB-KW"/>
</dbReference>
<evidence type="ECO:0000313" key="3">
    <source>
        <dbReference type="Proteomes" id="UP001183414"/>
    </source>
</evidence>
<accession>A0ABU2NSX5</accession>